<accession>A0A8I0H9K0</accession>
<proteinExistence type="predicted"/>
<keyword evidence="1" id="KW-1133">Transmembrane helix</keyword>
<sequence>NSDEVQKNEVNEYITNFVTTLKSNNSIDKNELINVSLKRNILMGIILWFIGSTIIGLPLIYFFILYKGICIGYTISGAILAL</sequence>
<dbReference type="Pfam" id="PF01944">
    <property type="entry name" value="SpoIIM"/>
    <property type="match status" value="1"/>
</dbReference>
<keyword evidence="1" id="KW-0472">Membrane</keyword>
<keyword evidence="1" id="KW-0812">Transmembrane</keyword>
<organism evidence="2 3">
    <name type="scientific">Xanthomonas citri pv. citri</name>
    <dbReference type="NCBI Taxonomy" id="611301"/>
    <lineage>
        <taxon>Bacteria</taxon>
        <taxon>Pseudomonadati</taxon>
        <taxon>Pseudomonadota</taxon>
        <taxon>Gammaproteobacteria</taxon>
        <taxon>Lysobacterales</taxon>
        <taxon>Lysobacteraceae</taxon>
        <taxon>Xanthomonas</taxon>
    </lineage>
</organism>
<protein>
    <submittedName>
        <fullName evidence="2">Stage II sporulation protein M</fullName>
    </submittedName>
</protein>
<dbReference type="InterPro" id="IPR002798">
    <property type="entry name" value="SpoIIM-like"/>
</dbReference>
<evidence type="ECO:0000313" key="3">
    <source>
        <dbReference type="Proteomes" id="UP000653002"/>
    </source>
</evidence>
<dbReference type="EMBL" id="JAABFR010000982">
    <property type="protein sequence ID" value="MBD4336931.1"/>
    <property type="molecule type" value="Genomic_DNA"/>
</dbReference>
<name>A0A8I0H9K0_XANCI</name>
<feature type="non-terminal residue" evidence="2">
    <location>
        <position position="1"/>
    </location>
</feature>
<reference evidence="2" key="1">
    <citation type="submission" date="2020-01" db="EMBL/GenBank/DDBJ databases">
        <authorList>
            <person name="Richard D."/>
        </authorList>
    </citation>
    <scope>NUCLEOTIDE SEQUENCE</scope>
    <source>
        <strain evidence="2">JP541</strain>
    </source>
</reference>
<dbReference type="AlphaFoldDB" id="A0A8I0H9K0"/>
<gene>
    <name evidence="2" type="ORF">GUH15_12865</name>
</gene>
<feature type="transmembrane region" description="Helical" evidence="1">
    <location>
        <begin position="41"/>
        <end position="66"/>
    </location>
</feature>
<evidence type="ECO:0000313" key="2">
    <source>
        <dbReference type="EMBL" id="MBD4336931.1"/>
    </source>
</evidence>
<evidence type="ECO:0000256" key="1">
    <source>
        <dbReference type="SAM" id="Phobius"/>
    </source>
</evidence>
<feature type="non-terminal residue" evidence="2">
    <location>
        <position position="82"/>
    </location>
</feature>
<comment type="caution">
    <text evidence="2">The sequence shown here is derived from an EMBL/GenBank/DDBJ whole genome shotgun (WGS) entry which is preliminary data.</text>
</comment>
<dbReference type="Proteomes" id="UP000653002">
    <property type="component" value="Unassembled WGS sequence"/>
</dbReference>